<dbReference type="VEuPathDB" id="FungiDB:RhiirFUN_024475"/>
<dbReference type="AlphaFoldDB" id="U9SJ45"/>
<organism evidence="2">
    <name type="scientific">Rhizophagus irregularis (strain DAOM 181602 / DAOM 197198 / MUCL 43194)</name>
    <name type="common">Arbuscular mycorrhizal fungus</name>
    <name type="synonym">Glomus intraradices</name>
    <dbReference type="NCBI Taxonomy" id="747089"/>
    <lineage>
        <taxon>Eukaryota</taxon>
        <taxon>Fungi</taxon>
        <taxon>Fungi incertae sedis</taxon>
        <taxon>Mucoromycota</taxon>
        <taxon>Glomeromycotina</taxon>
        <taxon>Glomeromycetes</taxon>
        <taxon>Glomerales</taxon>
        <taxon>Glomeraceae</taxon>
        <taxon>Rhizophagus</taxon>
    </lineage>
</organism>
<reference evidence="2" key="1">
    <citation type="submission" date="2013-07" db="EMBL/GenBank/DDBJ databases">
        <title>The genome of an arbuscular mycorrhizal fungus provides insights into the evolution of the oldest plant symbiosis.</title>
        <authorList>
            <consortium name="DOE Joint Genome Institute"/>
            <person name="Tisserant E."/>
            <person name="Malbreil M."/>
            <person name="Kuo A."/>
            <person name="Kohler A."/>
            <person name="Symeonidi A."/>
            <person name="Balestrini R."/>
            <person name="Charron P."/>
            <person name="Duensing N."/>
            <person name="Frei-dit-Frey N."/>
            <person name="Gianinazzi-Pearson V."/>
            <person name="Gilbert B."/>
            <person name="Handa Y."/>
            <person name="Hijri M."/>
            <person name="Kaul R."/>
            <person name="Kawaguchi M."/>
            <person name="Krajinski F."/>
            <person name="Lammers P."/>
            <person name="Lapierre D."/>
            <person name="Masclaux F.G."/>
            <person name="Murat C."/>
            <person name="Morin E."/>
            <person name="Ndikumana S."/>
            <person name="Pagni M."/>
            <person name="Petitpierre D."/>
            <person name="Requena N."/>
            <person name="Rosikiewicz P."/>
            <person name="Riley R."/>
            <person name="Saito K."/>
            <person name="San Clemente H."/>
            <person name="Shapiro H."/>
            <person name="van Tuinen D."/>
            <person name="Becard G."/>
            <person name="Bonfante P."/>
            <person name="Paszkowski U."/>
            <person name="Shachar-Hill Y."/>
            <person name="Young J.P."/>
            <person name="Sanders I.R."/>
            <person name="Henrissat B."/>
            <person name="Rensing S.A."/>
            <person name="Grigoriev I.V."/>
            <person name="Corradi N."/>
            <person name="Roux C."/>
            <person name="Martin F."/>
        </authorList>
    </citation>
    <scope>NUCLEOTIDE SEQUENCE</scope>
    <source>
        <strain evidence="2">DAOM 197198</strain>
    </source>
</reference>
<feature type="compositionally biased region" description="Polar residues" evidence="1">
    <location>
        <begin position="123"/>
        <end position="144"/>
    </location>
</feature>
<dbReference type="EMBL" id="KI300876">
    <property type="protein sequence ID" value="ERZ95899.1"/>
    <property type="molecule type" value="Genomic_DNA"/>
</dbReference>
<accession>U9SJ45</accession>
<protein>
    <submittedName>
        <fullName evidence="2">Uncharacterized protein</fullName>
    </submittedName>
</protein>
<feature type="region of interest" description="Disordered" evidence="1">
    <location>
        <begin position="122"/>
        <end position="144"/>
    </location>
</feature>
<proteinExistence type="predicted"/>
<evidence type="ECO:0000256" key="1">
    <source>
        <dbReference type="SAM" id="MobiDB-lite"/>
    </source>
</evidence>
<sequence length="162" mass="18873">MNLRYINVVPILKTNVKKGFYKGIDNIFSETTSRSEDFDSLANNTALNTLEGREKYLERLRDWLRQAQRVVNIVKPWGLIKSIRRKKRYKYQSVKQKYEYIFDEDKLAEVVAKTLVKEGYEQKNGQSSEQVMNNQQEVSKSNSSMSDEEEVVDTCCSVISIV</sequence>
<dbReference type="HOGENOM" id="CLU_1636299_0_0_1"/>
<gene>
    <name evidence="2" type="ORF">GLOINDRAFT_89801</name>
</gene>
<evidence type="ECO:0000313" key="2">
    <source>
        <dbReference type="EMBL" id="ERZ95899.1"/>
    </source>
</evidence>
<name>U9SJ45_RHIID</name>